<dbReference type="PROSITE" id="PS51177">
    <property type="entry name" value="LUMAZINE_BIND"/>
    <property type="match status" value="2"/>
</dbReference>
<evidence type="ECO:0000256" key="1">
    <source>
        <dbReference type="ARBA" id="ARBA00022737"/>
    </source>
</evidence>
<dbReference type="GO" id="GO:0005829">
    <property type="term" value="C:cytosol"/>
    <property type="evidence" value="ECO:0007669"/>
    <property type="project" value="TreeGrafter"/>
</dbReference>
<feature type="repeat" description="Lumazine-binding" evidence="2">
    <location>
        <begin position="125"/>
        <end position="221"/>
    </location>
</feature>
<organism evidence="4 5">
    <name type="scientific">Psittacicella melopsittaci</name>
    <dbReference type="NCBI Taxonomy" id="2028576"/>
    <lineage>
        <taxon>Bacteria</taxon>
        <taxon>Pseudomonadati</taxon>
        <taxon>Pseudomonadota</taxon>
        <taxon>Gammaproteobacteria</taxon>
        <taxon>Pasteurellales</taxon>
        <taxon>Psittacicellaceae</taxon>
        <taxon>Psittacicella</taxon>
    </lineage>
</organism>
<feature type="domain" description="Lumazine-binding" evidence="3">
    <location>
        <begin position="1"/>
        <end position="124"/>
    </location>
</feature>
<dbReference type="PANTHER" id="PTHR21098">
    <property type="entry name" value="RIBOFLAVIN SYNTHASE ALPHA CHAIN"/>
    <property type="match status" value="1"/>
</dbReference>
<reference evidence="4 5" key="1">
    <citation type="submission" date="2017-08" db="EMBL/GenBank/DDBJ databases">
        <title>Reclassification of Bisgaard taxon 37 and 44.</title>
        <authorList>
            <person name="Christensen H."/>
        </authorList>
    </citation>
    <scope>NUCLEOTIDE SEQUENCE [LARGE SCALE GENOMIC DNA]</scope>
    <source>
        <strain evidence="4 5">B96_4</strain>
    </source>
</reference>
<dbReference type="Gene3D" id="2.40.30.20">
    <property type="match status" value="2"/>
</dbReference>
<keyword evidence="1" id="KW-0677">Repeat</keyword>
<dbReference type="PIRSF" id="PIRSF000498">
    <property type="entry name" value="Riboflavin_syn_A"/>
    <property type="match status" value="1"/>
</dbReference>
<sequence>MFTGIVQQVGQIYSLVDKPNARSYTVKLPLSYCQGINIGDSVANNGCCLTVVKYEYYHQGKLISEQELENLEQKYFTLEQNTYALLSFDLISTTLELTNLGQLKVGDSLNIERSFKLGAEVGGHIMSGHIDQKIQVVKLYQEDNIYQLEFALPDEFKPFVFNKGFVGIDGMSLTVSSLTERGFTVNLIPETLEKTTIKKRQVGDYVNFEIENNTKVIVNTVNAYLEKLKLK</sequence>
<evidence type="ECO:0000313" key="5">
    <source>
        <dbReference type="Proteomes" id="UP000266258"/>
    </source>
</evidence>
<name>A0A3A1Y3Z6_9GAMM</name>
<proteinExistence type="predicted"/>
<dbReference type="InterPro" id="IPR026017">
    <property type="entry name" value="Lumazine-bd_dom"/>
</dbReference>
<feature type="repeat" description="Lumazine-binding" evidence="2">
    <location>
        <begin position="1"/>
        <end position="124"/>
    </location>
</feature>
<evidence type="ECO:0000256" key="2">
    <source>
        <dbReference type="PROSITE-ProRule" id="PRU00524"/>
    </source>
</evidence>
<comment type="caution">
    <text evidence="4">The sequence shown here is derived from an EMBL/GenBank/DDBJ whole genome shotgun (WGS) entry which is preliminary data.</text>
</comment>
<dbReference type="Pfam" id="PF00677">
    <property type="entry name" value="Lum_binding"/>
    <property type="match status" value="2"/>
</dbReference>
<dbReference type="SUPFAM" id="SSF63380">
    <property type="entry name" value="Riboflavin synthase domain-like"/>
    <property type="match status" value="2"/>
</dbReference>
<dbReference type="GO" id="GO:0004746">
    <property type="term" value="F:riboflavin synthase activity"/>
    <property type="evidence" value="ECO:0007669"/>
    <property type="project" value="TreeGrafter"/>
</dbReference>
<dbReference type="EMBL" id="NRJH01000045">
    <property type="protein sequence ID" value="RIY32171.1"/>
    <property type="molecule type" value="Genomic_DNA"/>
</dbReference>
<evidence type="ECO:0000259" key="3">
    <source>
        <dbReference type="PROSITE" id="PS51177"/>
    </source>
</evidence>
<evidence type="ECO:0000313" key="4">
    <source>
        <dbReference type="EMBL" id="RIY32171.1"/>
    </source>
</evidence>
<protein>
    <submittedName>
        <fullName evidence="4">Riboflavin synthase subunit alpha</fullName>
    </submittedName>
</protein>
<dbReference type="AlphaFoldDB" id="A0A3A1Y3Z6"/>
<dbReference type="Proteomes" id="UP000266258">
    <property type="component" value="Unassembled WGS sequence"/>
</dbReference>
<dbReference type="InterPro" id="IPR001783">
    <property type="entry name" value="Lumazine-bd"/>
</dbReference>
<dbReference type="GO" id="GO:0009231">
    <property type="term" value="P:riboflavin biosynthetic process"/>
    <property type="evidence" value="ECO:0007669"/>
    <property type="project" value="TreeGrafter"/>
</dbReference>
<dbReference type="RefSeq" id="WP_119497229.1">
    <property type="nucleotide sequence ID" value="NZ_NRJH01000045.1"/>
</dbReference>
<accession>A0A3A1Y3Z6</accession>
<dbReference type="NCBIfam" id="NF009566">
    <property type="entry name" value="PRK13020.1"/>
    <property type="match status" value="1"/>
</dbReference>
<dbReference type="InterPro" id="IPR023366">
    <property type="entry name" value="ATP_synth_asu-like_sf"/>
</dbReference>
<gene>
    <name evidence="4" type="ORF">CJP74_05240</name>
</gene>
<dbReference type="CDD" id="cd00402">
    <property type="entry name" value="Riboflavin_synthase_like"/>
    <property type="match status" value="1"/>
</dbReference>
<dbReference type="OrthoDB" id="9788537at2"/>
<keyword evidence="5" id="KW-1185">Reference proteome</keyword>
<feature type="domain" description="Lumazine-binding" evidence="3">
    <location>
        <begin position="125"/>
        <end position="221"/>
    </location>
</feature>
<dbReference type="PANTHER" id="PTHR21098:SF0">
    <property type="entry name" value="RIBOFLAVIN SYNTHASE"/>
    <property type="match status" value="1"/>
</dbReference>
<dbReference type="InterPro" id="IPR017938">
    <property type="entry name" value="Riboflavin_synthase-like_b-brl"/>
</dbReference>